<dbReference type="Pfam" id="PF03888">
    <property type="entry name" value="MucB_RseB"/>
    <property type="match status" value="1"/>
</dbReference>
<dbReference type="EMBL" id="CP016303">
    <property type="protein sequence ID" value="ASX27050.1"/>
    <property type="molecule type" value="Genomic_DNA"/>
</dbReference>
<evidence type="ECO:0000259" key="6">
    <source>
        <dbReference type="Pfam" id="PF03888"/>
    </source>
</evidence>
<dbReference type="Gene3D" id="2.50.20.10">
    <property type="entry name" value="Lipoprotein localisation LolA/LolB/LppX"/>
    <property type="match status" value="1"/>
</dbReference>
<dbReference type="CDD" id="cd16327">
    <property type="entry name" value="RseB"/>
    <property type="match status" value="1"/>
</dbReference>
<feature type="domain" description="MucB/RseB C-terminal" evidence="7">
    <location>
        <begin position="219"/>
        <end position="312"/>
    </location>
</feature>
<evidence type="ECO:0000313" key="8">
    <source>
        <dbReference type="EMBL" id="ASX27050.1"/>
    </source>
</evidence>
<dbReference type="Proteomes" id="UP000216438">
    <property type="component" value="Chromosome"/>
</dbReference>
<name>A0A249E128_9ENTR</name>
<comment type="subcellular location">
    <subcellularLocation>
        <location evidence="1">Periplasm</location>
    </subcellularLocation>
</comment>
<accession>A0A249E128</accession>
<evidence type="ECO:0000256" key="4">
    <source>
        <dbReference type="ARBA" id="ARBA00022764"/>
    </source>
</evidence>
<feature type="signal peptide" evidence="5">
    <location>
        <begin position="1"/>
        <end position="20"/>
    </location>
</feature>
<dbReference type="InterPro" id="IPR005588">
    <property type="entry name" value="MucB_RseB"/>
</dbReference>
<evidence type="ECO:0000259" key="7">
    <source>
        <dbReference type="Pfam" id="PF17188"/>
    </source>
</evidence>
<dbReference type="PANTHER" id="PTHR38782:SF1">
    <property type="entry name" value="SIGMA-E FACTOR REGULATORY PROTEIN RSEB"/>
    <property type="match status" value="1"/>
</dbReference>
<dbReference type="Gene3D" id="3.30.200.100">
    <property type="entry name" value="MucB/RseB, C-terminal domain"/>
    <property type="match status" value="1"/>
</dbReference>
<dbReference type="Pfam" id="PF17188">
    <property type="entry name" value="MucB_RseB_C"/>
    <property type="match status" value="1"/>
</dbReference>
<evidence type="ECO:0000256" key="3">
    <source>
        <dbReference type="ARBA" id="ARBA00022729"/>
    </source>
</evidence>
<proteinExistence type="inferred from homology"/>
<evidence type="ECO:0000256" key="5">
    <source>
        <dbReference type="SAM" id="SignalP"/>
    </source>
</evidence>
<dbReference type="RefSeq" id="WP_040056191.1">
    <property type="nucleotide sequence ID" value="NZ_CP016303.1"/>
</dbReference>
<protein>
    <submittedName>
        <fullName evidence="8">Sigma-E factor regulatory protein RseB</fullName>
    </submittedName>
</protein>
<dbReference type="NCBIfam" id="NF006990">
    <property type="entry name" value="PRK09455.1"/>
    <property type="match status" value="1"/>
</dbReference>
<evidence type="ECO:0000313" key="9">
    <source>
        <dbReference type="Proteomes" id="UP000216438"/>
    </source>
</evidence>
<dbReference type="InterPro" id="IPR033434">
    <property type="entry name" value="MucB/RseB_N"/>
</dbReference>
<sequence length="318" mass="36871">MHPFLLFVILLIAALSPNSAGSVQPNAGMMLQEMSTAIRSLNYEFNYIQADEQDIDSLRYRHVILNGKTFAQLLRMDQLRVEVRQNNHQISYFQSDLTPFTLLGTHIVDAFPSVVFSDFSMLSQYYHYIFVGKMRIADRICQIIRVLPKENNRYSYFIWLDEVTKLPMQINLLNLNGQTLEQFKVISLNMVDNLTSFVQNLKKAPVPPLMKLPEEETVNFDWFPKWLPAGFVDIPPNEHQLMHKKKFLASRFYTDGLFSFLITVSPVNKKNNTESHFQQGRRTIQTQVRDHIQMTVVGEIPLSTAKRIADNLIVKINK</sequence>
<keyword evidence="3 5" id="KW-0732">Signal</keyword>
<dbReference type="AlphaFoldDB" id="A0A249E128"/>
<keyword evidence="4" id="KW-0574">Periplasm</keyword>
<reference evidence="8 9" key="2">
    <citation type="submission" date="2017-09" db="EMBL/GenBank/DDBJ databases">
        <title>The genome of whitefly Bemisia tabaci, a global crop pest, provides novel insights into virus transmission, host adaptation and insecticide resistance.</title>
        <authorList>
            <person name="Kaur N."/>
            <person name="Kliot A."/>
            <person name="Pinheiro P.V."/>
            <person name="Luan J."/>
            <person name="Zheng Y."/>
            <person name="Liu W."/>
            <person name="Sun H."/>
            <person name="Yang X."/>
            <person name="Xu Y."/>
            <person name="Luo Y."/>
            <person name="Kruse A."/>
            <person name="Fisher T.W."/>
            <person name="Nelson D.R."/>
            <person name="Elimelech M."/>
            <person name="MacCoss M."/>
            <person name="Johnson R."/>
            <person name="Cohen E."/>
            <person name="Hunter W.B."/>
            <person name="Brown J.K."/>
            <person name="Jander G."/>
            <person name="Cilia M."/>
            <person name="Douglas A.E."/>
            <person name="Ghanim M."/>
            <person name="Simmons A.M."/>
            <person name="Wintermantel W.M."/>
            <person name="Ling K.-S."/>
            <person name="Fei Z."/>
        </authorList>
    </citation>
    <scope>NUCLEOTIDE SEQUENCE [LARGE SCALE GENOMIC DNA]</scope>
    <source>
        <strain evidence="8 9">MEAM1</strain>
    </source>
</reference>
<reference evidence="9" key="1">
    <citation type="submission" date="2016-06" db="EMBL/GenBank/DDBJ databases">
        <authorList>
            <person name="Chen W."/>
            <person name="Hasegawa D.K."/>
        </authorList>
    </citation>
    <scope>NUCLEOTIDE SEQUENCE [LARGE SCALE GENOMIC DNA]</scope>
    <source>
        <strain evidence="9">MEAM1</strain>
    </source>
</reference>
<dbReference type="InterPro" id="IPR038484">
    <property type="entry name" value="MucB/RseB_C_sf"/>
</dbReference>
<dbReference type="PIRSF" id="PIRSF005427">
    <property type="entry name" value="RseB"/>
    <property type="match status" value="1"/>
</dbReference>
<dbReference type="PANTHER" id="PTHR38782">
    <property type="match status" value="1"/>
</dbReference>
<dbReference type="GO" id="GO:0045152">
    <property type="term" value="F:antisigma factor binding"/>
    <property type="evidence" value="ECO:0007669"/>
    <property type="project" value="TreeGrafter"/>
</dbReference>
<dbReference type="InterPro" id="IPR033436">
    <property type="entry name" value="MucB/RseB_C"/>
</dbReference>
<organism evidence="8 9">
    <name type="scientific">Candidatus Hamiltonella defensa</name>
    <name type="common">Bemisia tabaci</name>
    <dbReference type="NCBI Taxonomy" id="672795"/>
    <lineage>
        <taxon>Bacteria</taxon>
        <taxon>Pseudomonadati</taxon>
        <taxon>Pseudomonadota</taxon>
        <taxon>Gammaproteobacteria</taxon>
        <taxon>Enterobacterales</taxon>
        <taxon>Enterobacteriaceae</taxon>
        <taxon>aphid secondary symbionts</taxon>
        <taxon>Candidatus Williamhamiltonella</taxon>
    </lineage>
</organism>
<feature type="chain" id="PRO_5012670663" evidence="5">
    <location>
        <begin position="21"/>
        <end position="318"/>
    </location>
</feature>
<feature type="domain" description="MucB/RseB N-terminal" evidence="6">
    <location>
        <begin position="28"/>
        <end position="205"/>
    </location>
</feature>
<evidence type="ECO:0000256" key="2">
    <source>
        <dbReference type="ARBA" id="ARBA00008150"/>
    </source>
</evidence>
<dbReference type="GO" id="GO:0032885">
    <property type="term" value="P:regulation of polysaccharide biosynthetic process"/>
    <property type="evidence" value="ECO:0007669"/>
    <property type="project" value="TreeGrafter"/>
</dbReference>
<evidence type="ECO:0000256" key="1">
    <source>
        <dbReference type="ARBA" id="ARBA00004418"/>
    </source>
</evidence>
<gene>
    <name evidence="8" type="ORF">BA171_05260</name>
</gene>
<comment type="similarity">
    <text evidence="2">Belongs to the RseB family.</text>
</comment>
<dbReference type="GO" id="GO:0030288">
    <property type="term" value="C:outer membrane-bounded periplasmic space"/>
    <property type="evidence" value="ECO:0007669"/>
    <property type="project" value="TreeGrafter"/>
</dbReference>